<comment type="similarity">
    <text evidence="1">Belongs to the metallo-beta-lactamase superfamily.</text>
</comment>
<gene>
    <name evidence="6" type="ORF">B1H58_19455</name>
</gene>
<dbReference type="SUPFAM" id="SSF56281">
    <property type="entry name" value="Metallo-hydrolase/oxidoreductase"/>
    <property type="match status" value="1"/>
</dbReference>
<evidence type="ECO:0000256" key="1">
    <source>
        <dbReference type="ARBA" id="ARBA00007749"/>
    </source>
</evidence>
<dbReference type="Pfam" id="PF00753">
    <property type="entry name" value="Lactamase_B"/>
    <property type="match status" value="1"/>
</dbReference>
<dbReference type="AlphaFoldDB" id="A0A1W6BBC9"/>
<dbReference type="InterPro" id="IPR001279">
    <property type="entry name" value="Metallo-B-lactamas"/>
</dbReference>
<keyword evidence="4" id="KW-0862">Zinc</keyword>
<evidence type="ECO:0000256" key="3">
    <source>
        <dbReference type="ARBA" id="ARBA00022801"/>
    </source>
</evidence>
<organism evidence="6 7">
    <name type="scientific">Pantoea alhagi</name>
    <dbReference type="NCBI Taxonomy" id="1891675"/>
    <lineage>
        <taxon>Bacteria</taxon>
        <taxon>Pseudomonadati</taxon>
        <taxon>Pseudomonadota</taxon>
        <taxon>Gammaproteobacteria</taxon>
        <taxon>Enterobacterales</taxon>
        <taxon>Erwiniaceae</taxon>
        <taxon>Pantoea</taxon>
    </lineage>
</organism>
<dbReference type="STRING" id="1891675.B1H58_19455"/>
<dbReference type="Gene3D" id="3.60.15.10">
    <property type="entry name" value="Ribonuclease Z/Hydroxyacylglutathione hydrolase-like"/>
    <property type="match status" value="1"/>
</dbReference>
<dbReference type="Proteomes" id="UP000192900">
    <property type="component" value="Chromosome"/>
</dbReference>
<sequence>MELHNIDASFLFPQWNARTGQAAMAGLNNEYRGREENQVQLSTHSWLIETGKHIFLIDTAAGNDKLRPLNPVFNQLNTRWLTHLAAAGIRPEQVDFVFLSHLHVDHVGWNTRLMNGRWTPTFPNARYFFSARELSFYSDEKNVGEPSKGIFADSILPVTEAGQAVPVDAEAILPVPGLKIHRTPGHSYDHWSYSLQSEGETLLFWGDVMHHPLQLRVPDWYSVYCEDIAASVVSRKWAIAFALEQNAAIFTTHFPGTSAGRVQNSALGLSWTPFKQE</sequence>
<name>A0A1W6BBC9_9GAMM</name>
<dbReference type="GO" id="GO:0046872">
    <property type="term" value="F:metal ion binding"/>
    <property type="evidence" value="ECO:0007669"/>
    <property type="project" value="UniProtKB-KW"/>
</dbReference>
<reference evidence="6 7" key="1">
    <citation type="submission" date="2017-02" db="EMBL/GenBank/DDBJ databases">
        <title>Complete genome sequence of the drought resistance-promoting endophyte Pantoea alhagi LTYR-11Z.</title>
        <authorList>
            <person name="Zhang L."/>
        </authorList>
    </citation>
    <scope>NUCLEOTIDE SEQUENCE [LARGE SCALE GENOMIC DNA]</scope>
    <source>
        <strain evidence="6 7">LTYR-11Z</strain>
    </source>
</reference>
<dbReference type="InterPro" id="IPR051013">
    <property type="entry name" value="MBL_superfamily_lactonases"/>
</dbReference>
<dbReference type="EMBL" id="CP019706">
    <property type="protein sequence ID" value="ARJ44359.1"/>
    <property type="molecule type" value="Genomic_DNA"/>
</dbReference>
<feature type="domain" description="Metallo-beta-lactamase" evidence="5">
    <location>
        <begin position="42"/>
        <end position="253"/>
    </location>
</feature>
<evidence type="ECO:0000256" key="4">
    <source>
        <dbReference type="ARBA" id="ARBA00022833"/>
    </source>
</evidence>
<dbReference type="CDD" id="cd16277">
    <property type="entry name" value="metallo-hydrolase-like_MBL-fold"/>
    <property type="match status" value="1"/>
</dbReference>
<dbReference type="SMART" id="SM00849">
    <property type="entry name" value="Lactamase_B"/>
    <property type="match status" value="1"/>
</dbReference>
<dbReference type="InterPro" id="IPR036866">
    <property type="entry name" value="RibonucZ/Hydroxyglut_hydro"/>
</dbReference>
<dbReference type="GO" id="GO:0016787">
    <property type="term" value="F:hydrolase activity"/>
    <property type="evidence" value="ECO:0007669"/>
    <property type="project" value="UniProtKB-KW"/>
</dbReference>
<accession>A0A1W6BBC9</accession>
<evidence type="ECO:0000256" key="2">
    <source>
        <dbReference type="ARBA" id="ARBA00022723"/>
    </source>
</evidence>
<dbReference type="PANTHER" id="PTHR42978:SF6">
    <property type="entry name" value="QUORUM-QUENCHING LACTONASE YTNP-RELATED"/>
    <property type="match status" value="1"/>
</dbReference>
<proteinExistence type="inferred from homology"/>
<keyword evidence="2" id="KW-0479">Metal-binding</keyword>
<dbReference type="PANTHER" id="PTHR42978">
    <property type="entry name" value="QUORUM-QUENCHING LACTONASE YTNP-RELATED-RELATED"/>
    <property type="match status" value="1"/>
</dbReference>
<dbReference type="OrthoDB" id="5443440at2"/>
<keyword evidence="7" id="KW-1185">Reference proteome</keyword>
<evidence type="ECO:0000313" key="7">
    <source>
        <dbReference type="Proteomes" id="UP000192900"/>
    </source>
</evidence>
<keyword evidence="3 6" id="KW-0378">Hydrolase</keyword>
<protein>
    <submittedName>
        <fullName evidence="6">MBL fold metallo-hydrolase</fullName>
    </submittedName>
</protein>
<evidence type="ECO:0000259" key="5">
    <source>
        <dbReference type="SMART" id="SM00849"/>
    </source>
</evidence>
<evidence type="ECO:0000313" key="6">
    <source>
        <dbReference type="EMBL" id="ARJ44359.1"/>
    </source>
</evidence>
<dbReference type="KEGG" id="palh:B1H58_19455"/>